<organism evidence="2">
    <name type="scientific">Alexandrium monilatum</name>
    <dbReference type="NCBI Taxonomy" id="311494"/>
    <lineage>
        <taxon>Eukaryota</taxon>
        <taxon>Sar</taxon>
        <taxon>Alveolata</taxon>
        <taxon>Dinophyceae</taxon>
        <taxon>Gonyaulacales</taxon>
        <taxon>Pyrocystaceae</taxon>
        <taxon>Alexandrium</taxon>
    </lineage>
</organism>
<keyword evidence="1" id="KW-1133">Transmembrane helix</keyword>
<proteinExistence type="predicted"/>
<accession>A0A7S4QZ58</accession>
<keyword evidence="1" id="KW-0472">Membrane</keyword>
<name>A0A7S4QZ58_9DINO</name>
<evidence type="ECO:0000313" key="2">
    <source>
        <dbReference type="EMBL" id="CAE4598138.1"/>
    </source>
</evidence>
<keyword evidence="1" id="KW-0812">Transmembrane</keyword>
<evidence type="ECO:0000256" key="1">
    <source>
        <dbReference type="SAM" id="Phobius"/>
    </source>
</evidence>
<protein>
    <submittedName>
        <fullName evidence="2">Uncharacterized protein</fullName>
    </submittedName>
</protein>
<dbReference type="AlphaFoldDB" id="A0A7S4QZ58"/>
<sequence>MARSTSYSALASGASTLELAERQPDGFSVRQARTPTRNWLKRHARKARLAGVLMLSAALAALAVRGVGAAGGAWRRAVEARGLRHSQDISRAFSLDDCAAPVPGSQCARDVDYAMSHIKKHPDWYVNLHANDNPKAFQMFLHQQTVEGGKRRCPRPCNWHGQTPQQQLHQDAQLHSAGCHTAVAGESCHNHVQYTMKENLPKHPEWYPGLTQDSSFKVVQAYLQHQGVCPKPCGLKELEQIKKAKKEEEVEGEEEDSSHGKSCHTAEAGEACYGDVFFAMNKLKEGMHNEWYDGKLDEYSSFEEIQAYLHLQHTSDPSRLCPRPCNEEAIANITERGNEKCHTARKGDGCWKAAEWVVKVGVKRKPEWYEGANISVASTFEHVQNRLASEKDEDRACRAPACPCQTAKKGDECWNSIMWVMHVGLVNHSSWYKDILPDLTFEQIQTRLHKDKHTKCQLPCLFAPWWEKPEERTRVLAD</sequence>
<feature type="transmembrane region" description="Helical" evidence="1">
    <location>
        <begin position="49"/>
        <end position="74"/>
    </location>
</feature>
<gene>
    <name evidence="2" type="ORF">AMON00008_LOCUS27683</name>
</gene>
<dbReference type="EMBL" id="HBNR01039941">
    <property type="protein sequence ID" value="CAE4598138.1"/>
    <property type="molecule type" value="Transcribed_RNA"/>
</dbReference>
<reference evidence="2" key="1">
    <citation type="submission" date="2021-01" db="EMBL/GenBank/DDBJ databases">
        <authorList>
            <person name="Corre E."/>
            <person name="Pelletier E."/>
            <person name="Niang G."/>
            <person name="Scheremetjew M."/>
            <person name="Finn R."/>
            <person name="Kale V."/>
            <person name="Holt S."/>
            <person name="Cochrane G."/>
            <person name="Meng A."/>
            <person name="Brown T."/>
            <person name="Cohen L."/>
        </authorList>
    </citation>
    <scope>NUCLEOTIDE SEQUENCE</scope>
    <source>
        <strain evidence="2">CCMP3105</strain>
    </source>
</reference>